<reference evidence="2" key="1">
    <citation type="journal article" date="2011" name="MBio">
        <title>Novel metabolic attributes of the genus Cyanothece, comprising a group of unicellular nitrogen-fixing Cyanobacteria.</title>
        <authorList>
            <person name="Bandyopadhyay A."/>
            <person name="Elvitigala T."/>
            <person name="Welsh E."/>
            <person name="Stockel J."/>
            <person name="Liberton M."/>
            <person name="Min H."/>
            <person name="Sherman L.A."/>
            <person name="Pakrasi H.B."/>
        </authorList>
    </citation>
    <scope>NUCLEOTIDE SEQUENCE [LARGE SCALE GENOMIC DNA]</scope>
    <source>
        <strain evidence="2">PCC 8801</strain>
    </source>
</reference>
<gene>
    <name evidence="1" type="ordered locus">PCC8801_3162</name>
</gene>
<dbReference type="PANTHER" id="PTHR38134:SF2">
    <property type="entry name" value="GALACTOKINASE"/>
    <property type="match status" value="1"/>
</dbReference>
<name>B7JY39_RIPO1</name>
<sequence length="358" mass="40487">MSQPIIYLAATGHGFGHAVRMASVASAIKTLNPNTLLILVTTAPRWLLESYIEGDFIHRPRAFDVGVIQADSLRMDKIATLEKMQEIFKKQRALIASEVNFIQTNKVGLILADIPPLMAPIAKAAGVPCWMMGNFGWDFIYQDWGQEFQGIIDWITQCYQQCDRLFRLPMAEPMTAFKTIMDVGLTGGNPRYSEATLRNQFNLTCPPEKTILLTFGGLGLQAIPYHNINQFPDWQFITFDRQSPDLPNLIKVTNTGYRPVDFMPLCGRVVSKPGFSTFAEAMRLEVPIVSLTRDDFAEASFLLEGIQNYSYHQIIDTKQFYQSNWDFLHNSPEKPCLEMTLPKNGSEVIANEVINYVI</sequence>
<dbReference type="SUPFAM" id="SSF53756">
    <property type="entry name" value="UDP-Glycosyltransferase/glycogen phosphorylase"/>
    <property type="match status" value="1"/>
</dbReference>
<keyword evidence="2" id="KW-1185">Reference proteome</keyword>
<accession>B7JY39</accession>
<evidence type="ECO:0000313" key="2">
    <source>
        <dbReference type="Proteomes" id="UP000008204"/>
    </source>
</evidence>
<dbReference type="AlphaFoldDB" id="B7JY39"/>
<dbReference type="EMBL" id="CP001287">
    <property type="protein sequence ID" value="ACK67141.1"/>
    <property type="molecule type" value="Genomic_DNA"/>
</dbReference>
<dbReference type="HOGENOM" id="CLU_044082_0_0_3"/>
<dbReference type="PANTHER" id="PTHR38134">
    <property type="entry name" value="SLR1395 PROTEIN"/>
    <property type="match status" value="1"/>
</dbReference>
<dbReference type="eggNOG" id="COG4671">
    <property type="taxonomic scope" value="Bacteria"/>
</dbReference>
<proteinExistence type="predicted"/>
<dbReference type="STRING" id="41431.PCC8801_3162"/>
<dbReference type="KEGG" id="cyp:PCC8801_3162"/>
<organism evidence="1 2">
    <name type="scientific">Rippkaea orientalis (strain PCC 8801 / RF-1)</name>
    <name type="common">Cyanothece sp. (strain PCC 8801)</name>
    <dbReference type="NCBI Taxonomy" id="41431"/>
    <lineage>
        <taxon>Bacteria</taxon>
        <taxon>Bacillati</taxon>
        <taxon>Cyanobacteriota</taxon>
        <taxon>Cyanophyceae</taxon>
        <taxon>Oscillatoriophycideae</taxon>
        <taxon>Chroococcales</taxon>
        <taxon>Aphanothecaceae</taxon>
        <taxon>Rippkaea</taxon>
        <taxon>Rippkaea orientalis</taxon>
    </lineage>
</organism>
<dbReference type="InterPro" id="IPR053205">
    <property type="entry name" value="GHMP_kinase_L-arabinokinase"/>
</dbReference>
<dbReference type="RefSeq" id="WP_012596402.1">
    <property type="nucleotide sequence ID" value="NC_011726.1"/>
</dbReference>
<evidence type="ECO:0000313" key="1">
    <source>
        <dbReference type="EMBL" id="ACK67141.1"/>
    </source>
</evidence>
<dbReference type="Proteomes" id="UP000008204">
    <property type="component" value="Chromosome"/>
</dbReference>
<protein>
    <recommendedName>
        <fullName evidence="3">Glycosyl transferase</fullName>
    </recommendedName>
</protein>
<dbReference type="OrthoDB" id="503106at2"/>
<evidence type="ECO:0008006" key="3">
    <source>
        <dbReference type="Google" id="ProtNLM"/>
    </source>
</evidence>